<evidence type="ECO:0000313" key="2">
    <source>
        <dbReference type="EMBL" id="BDR80226.1"/>
    </source>
</evidence>
<accession>A0A4V1LEE6</accession>
<evidence type="ECO:0000256" key="1">
    <source>
        <dbReference type="SAM" id="Phobius"/>
    </source>
</evidence>
<feature type="transmembrane region" description="Helical" evidence="1">
    <location>
        <begin position="100"/>
        <end position="119"/>
    </location>
</feature>
<evidence type="ECO:0000313" key="4">
    <source>
        <dbReference type="Proteomes" id="UP000290921"/>
    </source>
</evidence>
<keyword evidence="1" id="KW-0812">Transmembrane</keyword>
<dbReference type="EMBL" id="QMAP01000013">
    <property type="protein sequence ID" value="RXI45346.1"/>
    <property type="molecule type" value="Genomic_DNA"/>
</dbReference>
<feature type="transmembrane region" description="Helical" evidence="1">
    <location>
        <begin position="131"/>
        <end position="153"/>
    </location>
</feature>
<feature type="transmembrane region" description="Helical" evidence="1">
    <location>
        <begin position="26"/>
        <end position="46"/>
    </location>
</feature>
<dbReference type="AlphaFoldDB" id="A0A4V1LEE6"/>
<reference evidence="3 4" key="1">
    <citation type="submission" date="2018-06" db="EMBL/GenBank/DDBJ databases">
        <title>Genome conservation of Clostridium tetani.</title>
        <authorList>
            <person name="Bruggemann H."/>
            <person name="Popoff M.R."/>
        </authorList>
    </citation>
    <scope>NUCLEOTIDE SEQUENCE [LARGE SCALE GENOMIC DNA]</scope>
    <source>
        <strain evidence="3 4">2017.061</strain>
    </source>
</reference>
<evidence type="ECO:0000313" key="5">
    <source>
        <dbReference type="Proteomes" id="UP001321763"/>
    </source>
</evidence>
<reference evidence="2 5" key="2">
    <citation type="submission" date="2022-09" db="EMBL/GenBank/DDBJ databases">
        <title>complete genome sequences of Clostridium tetani str. KHSU-234311-028 isolated from soil.</title>
        <authorList>
            <person name="Sekizuka T."/>
            <person name="Shitada C."/>
            <person name="Takahashi M."/>
            <person name="Kuroda M."/>
        </authorList>
    </citation>
    <scope>NUCLEOTIDE SEQUENCE [LARGE SCALE GENOMIC DNA]</scope>
    <source>
        <strain evidence="2 5">KHSU-234311-028</strain>
    </source>
</reference>
<keyword evidence="1" id="KW-0472">Membrane</keyword>
<name>A0A4V1LEE6_CLOTA</name>
<dbReference type="Proteomes" id="UP000290921">
    <property type="component" value="Unassembled WGS sequence"/>
</dbReference>
<organism evidence="3 4">
    <name type="scientific">Clostridium tetani</name>
    <dbReference type="NCBI Taxonomy" id="1513"/>
    <lineage>
        <taxon>Bacteria</taxon>
        <taxon>Bacillati</taxon>
        <taxon>Bacillota</taxon>
        <taxon>Clostridia</taxon>
        <taxon>Eubacteriales</taxon>
        <taxon>Clostridiaceae</taxon>
        <taxon>Clostridium</taxon>
    </lineage>
</organism>
<feature type="transmembrane region" description="Helical" evidence="1">
    <location>
        <begin position="58"/>
        <end position="80"/>
    </location>
</feature>
<proteinExistence type="predicted"/>
<sequence length="159" mass="18538">MLLNKIKENKKEVIKTKEKLSIPKNYLMLIAGILWLMAGAMVMKVGLPILRQLILHGFWYLLFAVVTFLVFYIFIFSRLVEKHTNRIKSKKNNRLPFWEFFDLPSYVVMIIMMTAGMWLRSSNLIPDSFIGPFYSGLGFALFSCGVRFISVFLRKKVIS</sequence>
<protein>
    <submittedName>
        <fullName evidence="3">Uncharacterized protein</fullName>
    </submittedName>
</protein>
<dbReference type="EMBL" id="AP026818">
    <property type="protein sequence ID" value="BDR80226.1"/>
    <property type="molecule type" value="Genomic_DNA"/>
</dbReference>
<dbReference type="Proteomes" id="UP001321763">
    <property type="component" value="Chromosome"/>
</dbReference>
<keyword evidence="1" id="KW-1133">Transmembrane helix</keyword>
<gene>
    <name evidence="3" type="ORF">DP130_12075</name>
    <name evidence="2" type="ORF">K234311028_04720</name>
</gene>
<evidence type="ECO:0000313" key="3">
    <source>
        <dbReference type="EMBL" id="RXI45346.1"/>
    </source>
</evidence>